<name>A0A397RYR9_9GLOM</name>
<reference evidence="1 2" key="1">
    <citation type="submission" date="2018-06" db="EMBL/GenBank/DDBJ databases">
        <title>Comparative genomics reveals the genomic features of Rhizophagus irregularis, R. cerebriforme, R. diaphanum and Gigaspora rosea, and their symbiotic lifestyle signature.</title>
        <authorList>
            <person name="Morin E."/>
            <person name="San Clemente H."/>
            <person name="Chen E.C.H."/>
            <person name="De La Providencia I."/>
            <person name="Hainaut M."/>
            <person name="Kuo A."/>
            <person name="Kohler A."/>
            <person name="Murat C."/>
            <person name="Tang N."/>
            <person name="Roy S."/>
            <person name="Loubradou J."/>
            <person name="Henrissat B."/>
            <person name="Grigoriev I.V."/>
            <person name="Corradi N."/>
            <person name="Roux C."/>
            <person name="Martin F.M."/>
        </authorList>
    </citation>
    <scope>NUCLEOTIDE SEQUENCE [LARGE SCALE GENOMIC DNA]</scope>
    <source>
        <strain evidence="1 2">DAOM 227022</strain>
    </source>
</reference>
<feature type="non-terminal residue" evidence="1">
    <location>
        <position position="80"/>
    </location>
</feature>
<evidence type="ECO:0000313" key="1">
    <source>
        <dbReference type="EMBL" id="RIA79380.1"/>
    </source>
</evidence>
<organism evidence="1 2">
    <name type="scientific">Glomus cerebriforme</name>
    <dbReference type="NCBI Taxonomy" id="658196"/>
    <lineage>
        <taxon>Eukaryota</taxon>
        <taxon>Fungi</taxon>
        <taxon>Fungi incertae sedis</taxon>
        <taxon>Mucoromycota</taxon>
        <taxon>Glomeromycotina</taxon>
        <taxon>Glomeromycetes</taxon>
        <taxon>Glomerales</taxon>
        <taxon>Glomeraceae</taxon>
        <taxon>Glomus</taxon>
    </lineage>
</organism>
<accession>A0A397RYR9</accession>
<dbReference type="OrthoDB" id="2424170at2759"/>
<dbReference type="EMBL" id="QKYT01001335">
    <property type="protein sequence ID" value="RIA79380.1"/>
    <property type="molecule type" value="Genomic_DNA"/>
</dbReference>
<dbReference type="Proteomes" id="UP000265703">
    <property type="component" value="Unassembled WGS sequence"/>
</dbReference>
<dbReference type="AlphaFoldDB" id="A0A397RYR9"/>
<comment type="caution">
    <text evidence="1">The sequence shown here is derived from an EMBL/GenBank/DDBJ whole genome shotgun (WGS) entry which is preliminary data.</text>
</comment>
<sequence>MDASFKLYVLQSNSYDFLTVDIYKDDKNKKRYVKFNNTKIFLKSLKVKHLGDYIRKEVDIHDINQLKLWKLNGYQHKDIK</sequence>
<protein>
    <submittedName>
        <fullName evidence="1">Uncharacterized protein</fullName>
    </submittedName>
</protein>
<gene>
    <name evidence="1" type="ORF">C1645_840829</name>
</gene>
<evidence type="ECO:0000313" key="2">
    <source>
        <dbReference type="Proteomes" id="UP000265703"/>
    </source>
</evidence>
<proteinExistence type="predicted"/>
<keyword evidence="2" id="KW-1185">Reference proteome</keyword>